<dbReference type="OrthoDB" id="10263633at2759"/>
<dbReference type="Proteomes" id="UP000631114">
    <property type="component" value="Unassembled WGS sequence"/>
</dbReference>
<name>A0A835LEU1_9MAGN</name>
<dbReference type="PANTHER" id="PTHR22951:SF32">
    <property type="entry name" value="OS06G0175500 PROTEIN"/>
    <property type="match status" value="1"/>
</dbReference>
<dbReference type="AlphaFoldDB" id="A0A835LEU1"/>
<comment type="caution">
    <text evidence="2">The sequence shown here is derived from an EMBL/GenBank/DDBJ whole genome shotgun (WGS) entry which is preliminary data.</text>
</comment>
<sequence>MTSSASGMATGHGLEELNWQQLEQKSHTPAVLDLISLDDVPSQSHLWKLLLKYPGNFWCDGYRRTGNLVRTSTNESGGVYKSETGLFVATRSGLEKDLVQVSGETFDVLGSVDVGQVSLSDCVLPTTAGQGLKTNQKGELVLETTTGPDGFFIGGPLYDDVDYNIEASKRTRDLDTAELLEQIPALQQLLFRVLGCQFFEMPRHDAVLALDIYRRAGQQAERLSEFYEICKSIDLGRGERFIKIEQISGFLLVPFELQAPASFLTAMEEYVRDAPRASSVHSNKKRRPSPTISPPAETVEVEIQTWVSEPPDLLGLNDATPYASDLDEKNAFALAIVPVATPSADAPLLVTILLVEQAGSWHLLLPQAQMRVLHLLNKLEYSFSPSAHVIELGSGESKEVVFQATHVAYSAMGTISLLSGQPKEGVFVEARSESKVKVVAKEEWGSAKVERASPEFVTIRIIRSQRLKVKNCGAYVAVKPKMLQATPNINNRRPVENIGAELVRQGGSKTNDLAWNGTITSVVPHKD</sequence>
<dbReference type="GO" id="GO:0048268">
    <property type="term" value="P:clathrin coat assembly"/>
    <property type="evidence" value="ECO:0007669"/>
    <property type="project" value="InterPro"/>
</dbReference>
<dbReference type="GO" id="GO:0005545">
    <property type="term" value="F:1-phosphatidylinositol binding"/>
    <property type="evidence" value="ECO:0007669"/>
    <property type="project" value="InterPro"/>
</dbReference>
<keyword evidence="3" id="KW-1185">Reference proteome</keyword>
<dbReference type="GO" id="GO:0006900">
    <property type="term" value="P:vesicle budding from membrane"/>
    <property type="evidence" value="ECO:0007669"/>
    <property type="project" value="TreeGrafter"/>
</dbReference>
<accession>A0A835LEU1</accession>
<gene>
    <name evidence="2" type="ORF">IFM89_018614</name>
</gene>
<protein>
    <recommendedName>
        <fullName evidence="1">AP180 N-terminal homology (ANTH) domain-containing protein</fullName>
    </recommendedName>
</protein>
<dbReference type="GO" id="GO:0032050">
    <property type="term" value="F:clathrin heavy chain binding"/>
    <property type="evidence" value="ECO:0007669"/>
    <property type="project" value="TreeGrafter"/>
</dbReference>
<dbReference type="GO" id="GO:0000149">
    <property type="term" value="F:SNARE binding"/>
    <property type="evidence" value="ECO:0007669"/>
    <property type="project" value="TreeGrafter"/>
</dbReference>
<dbReference type="GO" id="GO:0072583">
    <property type="term" value="P:clathrin-dependent endocytosis"/>
    <property type="evidence" value="ECO:0007669"/>
    <property type="project" value="InterPro"/>
</dbReference>
<dbReference type="Pfam" id="PF07651">
    <property type="entry name" value="ANTH"/>
    <property type="match status" value="1"/>
</dbReference>
<dbReference type="InterPro" id="IPR014712">
    <property type="entry name" value="ANTH_dom_sf"/>
</dbReference>
<dbReference type="InterPro" id="IPR045192">
    <property type="entry name" value="AP180-like"/>
</dbReference>
<dbReference type="EMBL" id="JADFTS010000008">
    <property type="protein sequence ID" value="KAF9592898.1"/>
    <property type="molecule type" value="Genomic_DNA"/>
</dbReference>
<reference evidence="2 3" key="1">
    <citation type="submission" date="2020-10" db="EMBL/GenBank/DDBJ databases">
        <title>The Coptis chinensis genome and diversification of protoberbering-type alkaloids.</title>
        <authorList>
            <person name="Wang B."/>
            <person name="Shu S."/>
            <person name="Song C."/>
            <person name="Liu Y."/>
        </authorList>
    </citation>
    <scope>NUCLEOTIDE SEQUENCE [LARGE SCALE GENOMIC DNA]</scope>
    <source>
        <strain evidence="2">HL-2020</strain>
        <tissue evidence="2">Leaf</tissue>
    </source>
</reference>
<organism evidence="2 3">
    <name type="scientific">Coptis chinensis</name>
    <dbReference type="NCBI Taxonomy" id="261450"/>
    <lineage>
        <taxon>Eukaryota</taxon>
        <taxon>Viridiplantae</taxon>
        <taxon>Streptophyta</taxon>
        <taxon>Embryophyta</taxon>
        <taxon>Tracheophyta</taxon>
        <taxon>Spermatophyta</taxon>
        <taxon>Magnoliopsida</taxon>
        <taxon>Ranunculales</taxon>
        <taxon>Ranunculaceae</taxon>
        <taxon>Coptidoideae</taxon>
        <taxon>Coptis</taxon>
    </lineage>
</organism>
<dbReference type="PANTHER" id="PTHR22951">
    <property type="entry name" value="CLATHRIN ASSEMBLY PROTEIN"/>
    <property type="match status" value="1"/>
</dbReference>
<evidence type="ECO:0000259" key="1">
    <source>
        <dbReference type="Pfam" id="PF07651"/>
    </source>
</evidence>
<dbReference type="GO" id="GO:0030136">
    <property type="term" value="C:clathrin-coated vesicle"/>
    <property type="evidence" value="ECO:0007669"/>
    <property type="project" value="InterPro"/>
</dbReference>
<dbReference type="Gene3D" id="1.20.58.150">
    <property type="entry name" value="ANTH domain"/>
    <property type="match status" value="1"/>
</dbReference>
<dbReference type="GO" id="GO:0005546">
    <property type="term" value="F:phosphatidylinositol-4,5-bisphosphate binding"/>
    <property type="evidence" value="ECO:0007669"/>
    <property type="project" value="TreeGrafter"/>
</dbReference>
<dbReference type="InterPro" id="IPR011417">
    <property type="entry name" value="ANTH_dom"/>
</dbReference>
<proteinExistence type="predicted"/>
<dbReference type="SUPFAM" id="SSF89009">
    <property type="entry name" value="GAT-like domain"/>
    <property type="match status" value="1"/>
</dbReference>
<feature type="domain" description="AP180 N-terminal homology (ANTH)" evidence="1">
    <location>
        <begin position="197"/>
        <end position="249"/>
    </location>
</feature>
<dbReference type="GO" id="GO:0005905">
    <property type="term" value="C:clathrin-coated pit"/>
    <property type="evidence" value="ECO:0007669"/>
    <property type="project" value="TreeGrafter"/>
</dbReference>
<evidence type="ECO:0000313" key="3">
    <source>
        <dbReference type="Proteomes" id="UP000631114"/>
    </source>
</evidence>
<evidence type="ECO:0000313" key="2">
    <source>
        <dbReference type="EMBL" id="KAF9592898.1"/>
    </source>
</evidence>